<dbReference type="Gene3D" id="3.40.50.1820">
    <property type="entry name" value="alpha/beta hydrolase"/>
    <property type="match status" value="1"/>
</dbReference>
<dbReference type="AlphaFoldDB" id="A0A5D4XRQ7"/>
<dbReference type="Proteomes" id="UP000324973">
    <property type="component" value="Unassembled WGS sequence"/>
</dbReference>
<reference evidence="4 5" key="1">
    <citation type="submission" date="2019-08" db="EMBL/GenBank/DDBJ databases">
        <title>Luteimonas viscosus sp. nov., isolated from soil of a sunflower field.</title>
        <authorList>
            <person name="Jianli Z."/>
            <person name="Ying Z."/>
        </authorList>
    </citation>
    <scope>NUCLEOTIDE SEQUENCE [LARGE SCALE GENOMIC DNA]</scope>
    <source>
        <strain evidence="4 5">XBU10</strain>
    </source>
</reference>
<dbReference type="EMBL" id="VTFT01000001">
    <property type="protein sequence ID" value="TYT25410.1"/>
    <property type="molecule type" value="Genomic_DNA"/>
</dbReference>
<name>A0A5D4XRQ7_9GAMM</name>
<organism evidence="4 5">
    <name type="scientific">Luteimonas viscosa</name>
    <dbReference type="NCBI Taxonomy" id="1132694"/>
    <lineage>
        <taxon>Bacteria</taxon>
        <taxon>Pseudomonadati</taxon>
        <taxon>Pseudomonadota</taxon>
        <taxon>Gammaproteobacteria</taxon>
        <taxon>Lysobacterales</taxon>
        <taxon>Lysobacteraceae</taxon>
        <taxon>Luteimonas</taxon>
    </lineage>
</organism>
<evidence type="ECO:0000259" key="3">
    <source>
        <dbReference type="Pfam" id="PF12740"/>
    </source>
</evidence>
<feature type="signal peptide" evidence="2">
    <location>
        <begin position="1"/>
        <end position="26"/>
    </location>
</feature>
<dbReference type="PANTHER" id="PTHR22946">
    <property type="entry name" value="DIENELACTONE HYDROLASE DOMAIN-CONTAINING PROTEIN-RELATED"/>
    <property type="match status" value="1"/>
</dbReference>
<evidence type="ECO:0000313" key="5">
    <source>
        <dbReference type="Proteomes" id="UP000324973"/>
    </source>
</evidence>
<keyword evidence="2" id="KW-0732">Signal</keyword>
<dbReference type="InterPro" id="IPR029058">
    <property type="entry name" value="AB_hydrolase_fold"/>
</dbReference>
<protein>
    <recommendedName>
        <fullName evidence="3">PET hydrolase/cutinase-like domain-containing protein</fullName>
    </recommendedName>
</protein>
<dbReference type="InterPro" id="IPR041127">
    <property type="entry name" value="PET_hydrolase/cutinase-like"/>
</dbReference>
<comment type="caution">
    <text evidence="4">The sequence shown here is derived from an EMBL/GenBank/DDBJ whole genome shotgun (WGS) entry which is preliminary data.</text>
</comment>
<accession>A0A5D4XRQ7</accession>
<gene>
    <name evidence="4" type="ORF">FZO89_03525</name>
</gene>
<dbReference type="Pfam" id="PF12740">
    <property type="entry name" value="PETase"/>
    <property type="match status" value="1"/>
</dbReference>
<dbReference type="RefSeq" id="WP_149101961.1">
    <property type="nucleotide sequence ID" value="NZ_VTFT01000001.1"/>
</dbReference>
<evidence type="ECO:0000313" key="4">
    <source>
        <dbReference type="EMBL" id="TYT25410.1"/>
    </source>
</evidence>
<feature type="domain" description="PET hydrolase/cutinase-like" evidence="3">
    <location>
        <begin position="105"/>
        <end position="213"/>
    </location>
</feature>
<proteinExistence type="predicted"/>
<dbReference type="OrthoDB" id="192696at2"/>
<sequence>MPSARRRVAVYALLAALLGAMTGGHAQARSDAAASDRAGTAPAPVAAVDTGTREFVDPARSNWPGTGRRPLRTMLWFPAGAFKAPSSGGTGDVRAAIGEASLSESNGTYPLILVSHGSGSRAAHMEWLARALVASGAIVAAVDHNGSADEELHSRPTPSDHFGWERAIDLRVVLDRLLEDPTVGPAIDRDRIGAAGFSLGGTTVLWMAGARLDVDHLQRNAPPMPPAMAPAIERLLQLPERNDAAREAQARAERSHRDPRVRSVFALGPAMGFGFTAAGLRGIEIPVRILVGRDDPVTPPTGNARVFATGIAGAEYVELPGERGHFTPRTPEAMRAGELAEVAASAVEFFERTLAPRGTP</sequence>
<dbReference type="GO" id="GO:0052689">
    <property type="term" value="F:carboxylic ester hydrolase activity"/>
    <property type="evidence" value="ECO:0007669"/>
    <property type="project" value="UniProtKB-ARBA"/>
</dbReference>
<evidence type="ECO:0000256" key="2">
    <source>
        <dbReference type="SAM" id="SignalP"/>
    </source>
</evidence>
<feature type="chain" id="PRO_5022854132" description="PET hydrolase/cutinase-like domain-containing protein" evidence="2">
    <location>
        <begin position="27"/>
        <end position="360"/>
    </location>
</feature>
<keyword evidence="5" id="KW-1185">Reference proteome</keyword>
<dbReference type="SUPFAM" id="SSF53474">
    <property type="entry name" value="alpha/beta-Hydrolases"/>
    <property type="match status" value="1"/>
</dbReference>
<dbReference type="InterPro" id="IPR050261">
    <property type="entry name" value="FrsA_esterase"/>
</dbReference>
<dbReference type="PANTHER" id="PTHR22946:SF9">
    <property type="entry name" value="POLYKETIDE TRANSFERASE AF380"/>
    <property type="match status" value="1"/>
</dbReference>
<keyword evidence="1" id="KW-0378">Hydrolase</keyword>
<evidence type="ECO:0000256" key="1">
    <source>
        <dbReference type="ARBA" id="ARBA00022801"/>
    </source>
</evidence>